<dbReference type="InterPro" id="IPR025158">
    <property type="entry name" value="Mg_chelat-rel_C"/>
</dbReference>
<keyword evidence="3" id="KW-0067">ATP-binding</keyword>
<dbReference type="Pfam" id="PF01078">
    <property type="entry name" value="Mg_chelatase"/>
    <property type="match status" value="1"/>
</dbReference>
<dbReference type="InterPro" id="IPR001208">
    <property type="entry name" value="MCM_dom"/>
</dbReference>
<organism evidence="5 6">
    <name type="scientific">Corynebacterium pygosceleis</name>
    <dbReference type="NCBI Taxonomy" id="2800406"/>
    <lineage>
        <taxon>Bacteria</taxon>
        <taxon>Bacillati</taxon>
        <taxon>Actinomycetota</taxon>
        <taxon>Actinomycetes</taxon>
        <taxon>Mycobacteriales</taxon>
        <taxon>Corynebacteriaceae</taxon>
        <taxon>Corynebacterium</taxon>
    </lineage>
</organism>
<dbReference type="InterPro" id="IPR000523">
    <property type="entry name" value="Mg_chelatse_chII-like_cat_dom"/>
</dbReference>
<dbReference type="PRINTS" id="PR01657">
    <property type="entry name" value="MCMFAMILY"/>
</dbReference>
<comment type="caution">
    <text evidence="5">The sequence shown here is derived from an EMBL/GenBank/DDBJ whole genome shotgun (WGS) entry which is preliminary data.</text>
</comment>
<evidence type="ECO:0000313" key="5">
    <source>
        <dbReference type="EMBL" id="MCX7467514.1"/>
    </source>
</evidence>
<protein>
    <submittedName>
        <fullName evidence="5">YifB family Mg chelatase-like AAA ATPase</fullName>
    </submittedName>
</protein>
<dbReference type="AlphaFoldDB" id="A0A9Q4C6V1"/>
<dbReference type="Pfam" id="PF13335">
    <property type="entry name" value="Mg_chelatase_C"/>
    <property type="match status" value="1"/>
</dbReference>
<dbReference type="RefSeq" id="WP_248167146.1">
    <property type="nucleotide sequence ID" value="NZ_JALNJA010000001.1"/>
</dbReference>
<sequence>MALGRTRTAAVRGVTASVIDVEVSTGRGLPGISVLGLGDTAVSEARDRIRTACQNLGLPWPRTRIVVSLSPASLPKSGSGFDLAMALAILTAGGSVLAAADRLASTLVLGEIGLNGAIRTVTGVLPCLLAARAAGLTGAVIPRGNAGEAALIPSFPVMIADTLDEVLRWATGAGDLTTADDVGSDVVEPRENTDFADVVGQPEARLAAEIAAAGGHHMLMIGPPGSGKSMIAARLPGILPPLTERECLAATAVHSVAGRTFTGVVSRAPFIAPHHSVTRAALLGGGGSPLPGAVSLAHHGVLFLDEVSEIPARILDCLRTPLDTGAVRILRSRQDVTFPARFQLILAANPCRCAVDDPRRCRCRSGERSRYLNNLSGPLRDRIDLHVRTRARSTVITPGDEESSEVIAGRVAIARERAAARWRRVGLDTMLTADVRGTVLRREHPADDVAMTLLAAHTARGRISQRRVDRTLRVAWTLADLEGRAIPDLDHVARALGHSGVMDGGETDA</sequence>
<dbReference type="SMART" id="SM00382">
    <property type="entry name" value="AAA"/>
    <property type="match status" value="1"/>
</dbReference>
<evidence type="ECO:0000313" key="6">
    <source>
        <dbReference type="Proteomes" id="UP001071478"/>
    </source>
</evidence>
<dbReference type="GO" id="GO:0005524">
    <property type="term" value="F:ATP binding"/>
    <property type="evidence" value="ECO:0007669"/>
    <property type="project" value="UniProtKB-KW"/>
</dbReference>
<dbReference type="PANTHER" id="PTHR32039:SF7">
    <property type="entry name" value="COMPETENCE PROTEIN COMM"/>
    <property type="match status" value="1"/>
</dbReference>
<evidence type="ECO:0000256" key="3">
    <source>
        <dbReference type="ARBA" id="ARBA00022840"/>
    </source>
</evidence>
<dbReference type="NCBIfam" id="TIGR00368">
    <property type="entry name" value="YifB family Mg chelatase-like AAA ATPase"/>
    <property type="match status" value="1"/>
</dbReference>
<dbReference type="InterPro" id="IPR045006">
    <property type="entry name" value="CHLI-like"/>
</dbReference>
<dbReference type="InterPro" id="IPR004482">
    <property type="entry name" value="Mg_chelat-rel"/>
</dbReference>
<dbReference type="SUPFAM" id="SSF54211">
    <property type="entry name" value="Ribosomal protein S5 domain 2-like"/>
    <property type="match status" value="1"/>
</dbReference>
<dbReference type="EMBL" id="JAPMKU010000001">
    <property type="protein sequence ID" value="MCX7467514.1"/>
    <property type="molecule type" value="Genomic_DNA"/>
</dbReference>
<comment type="similarity">
    <text evidence="1">Belongs to the Mg-chelatase subunits D/I family. ComM subfamily.</text>
</comment>
<dbReference type="Pfam" id="PF13541">
    <property type="entry name" value="ChlI"/>
    <property type="match status" value="1"/>
</dbReference>
<dbReference type="InterPro" id="IPR003593">
    <property type="entry name" value="AAA+_ATPase"/>
</dbReference>
<dbReference type="GO" id="GO:0003677">
    <property type="term" value="F:DNA binding"/>
    <property type="evidence" value="ECO:0007669"/>
    <property type="project" value="InterPro"/>
</dbReference>
<feature type="domain" description="AAA+ ATPase" evidence="4">
    <location>
        <begin position="214"/>
        <end position="393"/>
    </location>
</feature>
<dbReference type="InterPro" id="IPR014721">
    <property type="entry name" value="Ribsml_uS5_D2-typ_fold_subgr"/>
</dbReference>
<gene>
    <name evidence="5" type="ORF">OS129_01275</name>
</gene>
<accession>A0A9Q4C6V1</accession>
<evidence type="ECO:0000259" key="4">
    <source>
        <dbReference type="SMART" id="SM00382"/>
    </source>
</evidence>
<dbReference type="Gene3D" id="3.40.50.300">
    <property type="entry name" value="P-loop containing nucleotide triphosphate hydrolases"/>
    <property type="match status" value="1"/>
</dbReference>
<dbReference type="PANTHER" id="PTHR32039">
    <property type="entry name" value="MAGNESIUM-CHELATASE SUBUNIT CHLI"/>
    <property type="match status" value="1"/>
</dbReference>
<evidence type="ECO:0000256" key="2">
    <source>
        <dbReference type="ARBA" id="ARBA00022741"/>
    </source>
</evidence>
<keyword evidence="2" id="KW-0547">Nucleotide-binding</keyword>
<name>A0A9Q4C6V1_9CORY</name>
<dbReference type="InterPro" id="IPR020568">
    <property type="entry name" value="Ribosomal_Su5_D2-typ_SF"/>
</dbReference>
<proteinExistence type="inferred from homology"/>
<dbReference type="InterPro" id="IPR027417">
    <property type="entry name" value="P-loop_NTPase"/>
</dbReference>
<evidence type="ECO:0000256" key="1">
    <source>
        <dbReference type="ARBA" id="ARBA00006354"/>
    </source>
</evidence>
<dbReference type="Proteomes" id="UP001071478">
    <property type="component" value="Unassembled WGS sequence"/>
</dbReference>
<reference evidence="5" key="1">
    <citation type="submission" date="2022-11" db="EMBL/GenBank/DDBJ databases">
        <title>Corynebacterium sp. isolated from Penguins.</title>
        <authorList>
            <person name="Sedlar K."/>
            <person name="Svec P."/>
        </authorList>
    </citation>
    <scope>NUCLEOTIDE SEQUENCE</scope>
    <source>
        <strain evidence="5">P7374</strain>
    </source>
</reference>
<dbReference type="Gene3D" id="3.30.230.10">
    <property type="match status" value="1"/>
</dbReference>
<dbReference type="SUPFAM" id="SSF52540">
    <property type="entry name" value="P-loop containing nucleoside triphosphate hydrolases"/>
    <property type="match status" value="1"/>
</dbReference>